<geneLocation type="plasmid" evidence="4 7">
    <name>pRho-VOC14-L</name>
</geneLocation>
<dbReference type="Pfam" id="PF13561">
    <property type="entry name" value="adh_short_C2"/>
    <property type="match status" value="1"/>
</dbReference>
<evidence type="ECO:0000313" key="5">
    <source>
        <dbReference type="EMBL" id="WLF52443.1"/>
    </source>
</evidence>
<dbReference type="EMBL" id="CP130956">
    <property type="protein sequence ID" value="WLF52443.1"/>
    <property type="molecule type" value="Genomic_DNA"/>
</dbReference>
<dbReference type="Proteomes" id="UP001231166">
    <property type="component" value="Plasmid pRho-VOC14-L"/>
</dbReference>
<dbReference type="RefSeq" id="WP_269592469.1">
    <property type="nucleotide sequence ID" value="NZ_CP130956.1"/>
</dbReference>
<evidence type="ECO:0000256" key="1">
    <source>
        <dbReference type="ARBA" id="ARBA00006484"/>
    </source>
</evidence>
<organism evidence="4 7">
    <name type="scientific">Rhodococcus opacus</name>
    <name type="common">Nocardia opaca</name>
    <dbReference type="NCBI Taxonomy" id="37919"/>
    <lineage>
        <taxon>Bacteria</taxon>
        <taxon>Bacillati</taxon>
        <taxon>Actinomycetota</taxon>
        <taxon>Actinomycetes</taxon>
        <taxon>Mycobacteriales</taxon>
        <taxon>Nocardiaceae</taxon>
        <taxon>Rhodococcus</taxon>
    </lineage>
</organism>
<evidence type="ECO:0000313" key="3">
    <source>
        <dbReference type="EMBL" id="MCZ4589262.1"/>
    </source>
</evidence>
<dbReference type="InterPro" id="IPR002347">
    <property type="entry name" value="SDR_fam"/>
</dbReference>
<dbReference type="GO" id="GO:0016616">
    <property type="term" value="F:oxidoreductase activity, acting on the CH-OH group of donors, NAD or NADP as acceptor"/>
    <property type="evidence" value="ECO:0007669"/>
    <property type="project" value="TreeGrafter"/>
</dbReference>
<name>A0AAX3YSD1_RHOOP</name>
<dbReference type="EMBL" id="CP130956">
    <property type="protein sequence ID" value="WLF51760.1"/>
    <property type="molecule type" value="Genomic_DNA"/>
</dbReference>
<keyword evidence="6" id="KW-1185">Reference proteome</keyword>
<reference evidence="3" key="1">
    <citation type="submission" date="2022-12" db="EMBL/GenBank/DDBJ databases">
        <authorList>
            <person name="Krivoruchko A.V."/>
            <person name="Elkin A."/>
        </authorList>
    </citation>
    <scope>NUCLEOTIDE SEQUENCE</scope>
    <source>
        <strain evidence="3">IEGM 249</strain>
    </source>
</reference>
<dbReference type="AlphaFoldDB" id="A0AAX3YSD1"/>
<dbReference type="CDD" id="cd05233">
    <property type="entry name" value="SDR_c"/>
    <property type="match status" value="1"/>
</dbReference>
<dbReference type="SUPFAM" id="SSF51735">
    <property type="entry name" value="NAD(P)-binding Rossmann-fold domains"/>
    <property type="match status" value="1"/>
</dbReference>
<keyword evidence="2 4" id="KW-0560">Oxidoreductase</keyword>
<dbReference type="Proteomes" id="UP001066327">
    <property type="component" value="Unassembled WGS sequence"/>
</dbReference>
<proteinExistence type="inferred from homology"/>
<accession>A0AAX3YSD1</accession>
<evidence type="ECO:0000313" key="7">
    <source>
        <dbReference type="Proteomes" id="UP001231166"/>
    </source>
</evidence>
<dbReference type="FunFam" id="3.40.50.720:FF:000084">
    <property type="entry name" value="Short-chain dehydrogenase reductase"/>
    <property type="match status" value="1"/>
</dbReference>
<dbReference type="PRINTS" id="PR00081">
    <property type="entry name" value="GDHRDH"/>
</dbReference>
<keyword evidence="4" id="KW-0614">Plasmid</keyword>
<dbReference type="InterPro" id="IPR020904">
    <property type="entry name" value="Sc_DH/Rdtase_CS"/>
</dbReference>
<protein>
    <submittedName>
        <fullName evidence="3">SDR family NAD(P)-dependent oxidoreductase</fullName>
    </submittedName>
    <submittedName>
        <fullName evidence="4">SDR family oxidoreductase</fullName>
        <ecNumber evidence="4">1.-.-.-</ecNumber>
    </submittedName>
</protein>
<dbReference type="PANTHER" id="PTHR42760">
    <property type="entry name" value="SHORT-CHAIN DEHYDROGENASES/REDUCTASES FAMILY MEMBER"/>
    <property type="match status" value="1"/>
</dbReference>
<dbReference type="EMBL" id="JAPWIS010000030">
    <property type="protein sequence ID" value="MCZ4589262.1"/>
    <property type="molecule type" value="Genomic_DNA"/>
</dbReference>
<comment type="similarity">
    <text evidence="1">Belongs to the short-chain dehydrogenases/reductases (SDR) family.</text>
</comment>
<dbReference type="InterPro" id="IPR036291">
    <property type="entry name" value="NAD(P)-bd_dom_sf"/>
</dbReference>
<gene>
    <name evidence="3" type="ORF">O4328_37410</name>
    <name evidence="4" type="ORF">Q5707_40475</name>
    <name evidence="5" type="ORF">Q5707_44520</name>
</gene>
<dbReference type="PROSITE" id="PS00061">
    <property type="entry name" value="ADH_SHORT"/>
    <property type="match status" value="1"/>
</dbReference>
<evidence type="ECO:0000256" key="2">
    <source>
        <dbReference type="ARBA" id="ARBA00023002"/>
    </source>
</evidence>
<dbReference type="PANTHER" id="PTHR42760:SF40">
    <property type="entry name" value="3-OXOACYL-[ACYL-CARRIER-PROTEIN] REDUCTASE, CHLOROPLASTIC"/>
    <property type="match status" value="1"/>
</dbReference>
<sequence>MSREIGNQGALAGQYVLVTGASEGIGLGIAKGMVEAGAAVMIAARRRPQLEVARKELLELAAPGQQVEIAEVDIRDPESVCAMFELADRTFPTLNIFVANAGSGSMVPFLEMTEQVWTNTIDLNLTGTFRCCHQAATRMAAREDKSENAAILVLSSVRALGTRPGTIHYATTKAGLNQFVRVAAYELAERGVRVNALSPGITATPMALERNPEVFERMAATVPLGRAGSVEDMAAAAVFVCSPSAKFITGTNQIVDGGESLY</sequence>
<dbReference type="GO" id="GO:0030497">
    <property type="term" value="P:fatty acid elongation"/>
    <property type="evidence" value="ECO:0007669"/>
    <property type="project" value="TreeGrafter"/>
</dbReference>
<evidence type="ECO:0000313" key="6">
    <source>
        <dbReference type="Proteomes" id="UP001066327"/>
    </source>
</evidence>
<evidence type="ECO:0000313" key="4">
    <source>
        <dbReference type="EMBL" id="WLF51760.1"/>
    </source>
</evidence>
<dbReference type="Gene3D" id="3.40.50.720">
    <property type="entry name" value="NAD(P)-binding Rossmann-like Domain"/>
    <property type="match status" value="1"/>
</dbReference>
<dbReference type="EC" id="1.-.-.-" evidence="4"/>
<reference evidence="4" key="2">
    <citation type="submission" date="2023-07" db="EMBL/GenBank/DDBJ databases">
        <title>Genomic analysis of Rhodococcus opacus VOC-14 with glycol ethers degradation activity.</title>
        <authorList>
            <person name="Narkevich D.A."/>
            <person name="Hlushen A.M."/>
            <person name="Akhremchuk A.E."/>
            <person name="Sikolenko M.A."/>
            <person name="Valentovich L.N."/>
        </authorList>
    </citation>
    <scope>NUCLEOTIDE SEQUENCE</scope>
    <source>
        <strain evidence="4">VOC-14</strain>
        <plasmid evidence="4">pRho-VOC14-L</plasmid>
    </source>
</reference>